<protein>
    <submittedName>
        <fullName evidence="5">Uncharacterized protein</fullName>
    </submittedName>
</protein>
<name>A0A4U1F3X4_MONMO</name>
<dbReference type="Proteomes" id="UP000308365">
    <property type="component" value="Unassembled WGS sequence"/>
</dbReference>
<evidence type="ECO:0000256" key="2">
    <source>
        <dbReference type="ARBA" id="ARBA00007293"/>
    </source>
</evidence>
<evidence type="ECO:0000313" key="6">
    <source>
        <dbReference type="Proteomes" id="UP000308365"/>
    </source>
</evidence>
<dbReference type="InterPro" id="IPR004241">
    <property type="entry name" value="Atg8-like"/>
</dbReference>
<dbReference type="InterPro" id="IPR029071">
    <property type="entry name" value="Ubiquitin-like_domsf"/>
</dbReference>
<evidence type="ECO:0000256" key="4">
    <source>
        <dbReference type="ARBA" id="ARBA00023288"/>
    </source>
</evidence>
<feature type="non-terminal residue" evidence="5">
    <location>
        <position position="1"/>
    </location>
</feature>
<sequence>EEVRPIPVQHPTKVQGLIERYKAEKQLLALGETKFLIPDHMTVSDASMLERAFLLLVNRHNRGSMSTPISK</sequence>
<dbReference type="EMBL" id="RWIC01000430">
    <property type="protein sequence ID" value="TKC43953.1"/>
    <property type="molecule type" value="Genomic_DNA"/>
</dbReference>
<dbReference type="SUPFAM" id="SSF54236">
    <property type="entry name" value="Ubiquitin-like"/>
    <property type="match status" value="1"/>
</dbReference>
<dbReference type="Gene3D" id="3.10.20.90">
    <property type="entry name" value="Phosphatidylinositol 3-kinase Catalytic Subunit, Chain A, domain 1"/>
    <property type="match status" value="1"/>
</dbReference>
<comment type="similarity">
    <text evidence="2">Belongs to the ATG8 family.</text>
</comment>
<organism evidence="5 6">
    <name type="scientific">Monodon monoceros</name>
    <name type="common">Narwhal</name>
    <name type="synonym">Ceratodon monodon</name>
    <dbReference type="NCBI Taxonomy" id="40151"/>
    <lineage>
        <taxon>Eukaryota</taxon>
        <taxon>Metazoa</taxon>
        <taxon>Chordata</taxon>
        <taxon>Craniata</taxon>
        <taxon>Vertebrata</taxon>
        <taxon>Euteleostomi</taxon>
        <taxon>Mammalia</taxon>
        <taxon>Eutheria</taxon>
        <taxon>Laurasiatheria</taxon>
        <taxon>Artiodactyla</taxon>
        <taxon>Whippomorpha</taxon>
        <taxon>Cetacea</taxon>
        <taxon>Odontoceti</taxon>
        <taxon>Monodontidae</taxon>
        <taxon>Monodon</taxon>
    </lineage>
</organism>
<comment type="caution">
    <text evidence="5">The sequence shown here is derived from an EMBL/GenBank/DDBJ whole genome shotgun (WGS) entry which is preliminary data.</text>
</comment>
<accession>A0A4U1F3X4</accession>
<proteinExistence type="inferred from homology"/>
<reference evidence="6" key="1">
    <citation type="journal article" date="2019" name="IScience">
        <title>Narwhal Genome Reveals Long-Term Low Genetic Diversity despite Current Large Abundance Size.</title>
        <authorList>
            <person name="Westbury M.V."/>
            <person name="Petersen B."/>
            <person name="Garde E."/>
            <person name="Heide-Jorgensen M.P."/>
            <person name="Lorenzen E.D."/>
        </authorList>
    </citation>
    <scope>NUCLEOTIDE SEQUENCE [LARGE SCALE GENOMIC DNA]</scope>
</reference>
<keyword evidence="3" id="KW-0472">Membrane</keyword>
<feature type="non-terminal residue" evidence="5">
    <location>
        <position position="71"/>
    </location>
</feature>
<dbReference type="GO" id="GO:0016020">
    <property type="term" value="C:membrane"/>
    <property type="evidence" value="ECO:0007669"/>
    <property type="project" value="UniProtKB-SubCell"/>
</dbReference>
<dbReference type="AlphaFoldDB" id="A0A4U1F3X4"/>
<keyword evidence="4" id="KW-0449">Lipoprotein</keyword>
<gene>
    <name evidence="5" type="ORF">EI555_009033</name>
</gene>
<evidence type="ECO:0000313" key="5">
    <source>
        <dbReference type="EMBL" id="TKC43953.1"/>
    </source>
</evidence>
<evidence type="ECO:0000256" key="3">
    <source>
        <dbReference type="ARBA" id="ARBA00023136"/>
    </source>
</evidence>
<comment type="subcellular location">
    <subcellularLocation>
        <location evidence="1">Membrane</location>
    </subcellularLocation>
</comment>
<dbReference type="Pfam" id="PF02991">
    <property type="entry name" value="ATG8"/>
    <property type="match status" value="1"/>
</dbReference>
<evidence type="ECO:0000256" key="1">
    <source>
        <dbReference type="ARBA" id="ARBA00004370"/>
    </source>
</evidence>